<evidence type="ECO:0000313" key="5">
    <source>
        <dbReference type="Proteomes" id="UP000509568"/>
    </source>
</evidence>
<dbReference type="GO" id="GO:0005524">
    <property type="term" value="F:ATP binding"/>
    <property type="evidence" value="ECO:0007669"/>
    <property type="project" value="UniProtKB-KW"/>
</dbReference>
<protein>
    <submittedName>
        <fullName evidence="4">ATP-binding cassette domain-containing protein</fullName>
    </submittedName>
</protein>
<dbReference type="PANTHER" id="PTHR43038:SF7">
    <property type="entry name" value="ABC TRANSPORT SYSTEM ATP-BINDING PROTEIN"/>
    <property type="match status" value="1"/>
</dbReference>
<dbReference type="Proteomes" id="UP000509568">
    <property type="component" value="Chromosome"/>
</dbReference>
<evidence type="ECO:0000256" key="2">
    <source>
        <dbReference type="ARBA" id="ARBA00022840"/>
    </source>
</evidence>
<dbReference type="GO" id="GO:0016887">
    <property type="term" value="F:ATP hydrolysis activity"/>
    <property type="evidence" value="ECO:0007669"/>
    <property type="project" value="InterPro"/>
</dbReference>
<keyword evidence="2 4" id="KW-0067">ATP-binding</keyword>
<evidence type="ECO:0000313" key="4">
    <source>
        <dbReference type="EMBL" id="QKZ05183.1"/>
    </source>
</evidence>
<dbReference type="AlphaFoldDB" id="A0A7D5H6J4"/>
<name>A0A7D5H6J4_9PSED</name>
<dbReference type="KEGG" id="pez:HWQ56_15850"/>
<dbReference type="Gene3D" id="3.40.50.300">
    <property type="entry name" value="P-loop containing nucleotide triphosphate hydrolases"/>
    <property type="match status" value="1"/>
</dbReference>
<dbReference type="SUPFAM" id="SSF52540">
    <property type="entry name" value="P-loop containing nucleoside triphosphate hydrolases"/>
    <property type="match status" value="1"/>
</dbReference>
<dbReference type="InterPro" id="IPR003593">
    <property type="entry name" value="AAA+_ATPase"/>
</dbReference>
<sequence>MISARDISLRFAHKIIFDRANIDIGRQQITGIIGPNGAGKTTFFDLLCAIRQPDSGTLDVNCAARSYLSQTLGMPANLTMREVYELVAVLSCNRAVSMRDTLAKFERWDPFLAGKYAATLKKRPAYCSYGEIRFFFTLSLLSLPNELIILDEPTAGVDPESRHYIWSMLRKARDEGATIVVSSHHIHEITEHCDVFHLIHRRRFLKFSSGQAFLDHFAEATLDEAFIQGARSG</sequence>
<reference evidence="4 5" key="1">
    <citation type="submission" date="2020-06" db="EMBL/GenBank/DDBJ databases">
        <title>Pseudomonas eucalypticola sp. nov., an endophyte of Eucalyptus dunnii leaves with biocontrol ability of eucalyptus leaf blight.</title>
        <authorList>
            <person name="Liu Y."/>
            <person name="Song Z."/>
            <person name="Zeng H."/>
            <person name="Lu M."/>
            <person name="Wang X."/>
            <person name="Lian X."/>
            <person name="Zhang Q."/>
        </authorList>
    </citation>
    <scope>NUCLEOTIDE SEQUENCE [LARGE SCALE GENOMIC DNA]</scope>
    <source>
        <strain evidence="4 5">NP-1</strain>
    </source>
</reference>
<dbReference type="CDD" id="cd03230">
    <property type="entry name" value="ABC_DR_subfamily_A"/>
    <property type="match status" value="1"/>
</dbReference>
<evidence type="ECO:0000259" key="3">
    <source>
        <dbReference type="PROSITE" id="PS50893"/>
    </source>
</evidence>
<gene>
    <name evidence="4" type="ORF">HWQ56_15850</name>
</gene>
<dbReference type="InterPro" id="IPR003439">
    <property type="entry name" value="ABC_transporter-like_ATP-bd"/>
</dbReference>
<dbReference type="PANTHER" id="PTHR43038">
    <property type="entry name" value="ATP-BINDING CASSETTE, SUB-FAMILY H, MEMBER 1"/>
    <property type="match status" value="1"/>
</dbReference>
<organism evidence="4 5">
    <name type="scientific">Pseudomonas eucalypticola</name>
    <dbReference type="NCBI Taxonomy" id="2599595"/>
    <lineage>
        <taxon>Bacteria</taxon>
        <taxon>Pseudomonadati</taxon>
        <taxon>Pseudomonadota</taxon>
        <taxon>Gammaproteobacteria</taxon>
        <taxon>Pseudomonadales</taxon>
        <taxon>Pseudomonadaceae</taxon>
        <taxon>Pseudomonas</taxon>
    </lineage>
</organism>
<evidence type="ECO:0000256" key="1">
    <source>
        <dbReference type="ARBA" id="ARBA00022741"/>
    </source>
</evidence>
<dbReference type="Pfam" id="PF00005">
    <property type="entry name" value="ABC_tran"/>
    <property type="match status" value="1"/>
</dbReference>
<accession>A0A7D5H6J4</accession>
<dbReference type="SMART" id="SM00382">
    <property type="entry name" value="AAA"/>
    <property type="match status" value="1"/>
</dbReference>
<feature type="domain" description="ABC transporter" evidence="3">
    <location>
        <begin position="2"/>
        <end position="226"/>
    </location>
</feature>
<dbReference type="EMBL" id="CP056030">
    <property type="protein sequence ID" value="QKZ05183.1"/>
    <property type="molecule type" value="Genomic_DNA"/>
</dbReference>
<dbReference type="PROSITE" id="PS50893">
    <property type="entry name" value="ABC_TRANSPORTER_2"/>
    <property type="match status" value="1"/>
</dbReference>
<keyword evidence="1" id="KW-0547">Nucleotide-binding</keyword>
<dbReference type="RefSeq" id="WP_176571105.1">
    <property type="nucleotide sequence ID" value="NZ_CP056030.1"/>
</dbReference>
<keyword evidence="5" id="KW-1185">Reference proteome</keyword>
<dbReference type="InterPro" id="IPR027417">
    <property type="entry name" value="P-loop_NTPase"/>
</dbReference>
<proteinExistence type="predicted"/>